<keyword evidence="2" id="KW-1185">Reference proteome</keyword>
<comment type="caution">
    <text evidence="1">The sequence shown here is derived from an EMBL/GenBank/DDBJ whole genome shotgun (WGS) entry which is preliminary data.</text>
</comment>
<gene>
    <name evidence="1" type="ORF">HID58_086919</name>
</gene>
<evidence type="ECO:0000313" key="1">
    <source>
        <dbReference type="EMBL" id="KAH0858658.1"/>
    </source>
</evidence>
<protein>
    <submittedName>
        <fullName evidence="1">Uncharacterized protein</fullName>
    </submittedName>
</protein>
<accession>A0ABQ7XUE4</accession>
<organism evidence="1 2">
    <name type="scientific">Brassica napus</name>
    <name type="common">Rape</name>
    <dbReference type="NCBI Taxonomy" id="3708"/>
    <lineage>
        <taxon>Eukaryota</taxon>
        <taxon>Viridiplantae</taxon>
        <taxon>Streptophyta</taxon>
        <taxon>Embryophyta</taxon>
        <taxon>Tracheophyta</taxon>
        <taxon>Spermatophyta</taxon>
        <taxon>Magnoliopsida</taxon>
        <taxon>eudicotyledons</taxon>
        <taxon>Gunneridae</taxon>
        <taxon>Pentapetalae</taxon>
        <taxon>rosids</taxon>
        <taxon>malvids</taxon>
        <taxon>Brassicales</taxon>
        <taxon>Brassicaceae</taxon>
        <taxon>Brassiceae</taxon>
        <taxon>Brassica</taxon>
    </lineage>
</organism>
<sequence length="76" mass="9149">MAMRLLGAFQEFGNYITGWKWRFIHYQRSTFHYISLARYNDFSLHHVPRNQVSVADHLAKKARVNNQGYVISWQNY</sequence>
<proteinExistence type="predicted"/>
<name>A0ABQ7XUE4_BRANA</name>
<dbReference type="Proteomes" id="UP000824890">
    <property type="component" value="Unassembled WGS sequence"/>
</dbReference>
<dbReference type="EMBL" id="JAGKQM010000019">
    <property type="protein sequence ID" value="KAH0858658.1"/>
    <property type="molecule type" value="Genomic_DNA"/>
</dbReference>
<reference evidence="1 2" key="1">
    <citation type="submission" date="2021-05" db="EMBL/GenBank/DDBJ databases">
        <title>Genome Assembly of Synthetic Allotetraploid Brassica napus Reveals Homoeologous Exchanges between Subgenomes.</title>
        <authorList>
            <person name="Davis J.T."/>
        </authorList>
    </citation>
    <scope>NUCLEOTIDE SEQUENCE [LARGE SCALE GENOMIC DNA]</scope>
    <source>
        <strain evidence="2">cv. Da-Ae</strain>
        <tissue evidence="1">Seedling</tissue>
    </source>
</reference>
<evidence type="ECO:0000313" key="2">
    <source>
        <dbReference type="Proteomes" id="UP000824890"/>
    </source>
</evidence>